<evidence type="ECO:0000313" key="2">
    <source>
        <dbReference type="Proteomes" id="UP000789366"/>
    </source>
</evidence>
<sequence>MTLDDSKTDTTVTTPDISTTPDIIATTPDIIATTPDIITTTPDIITTTPDIITTKLVAISGTHKLRDVICKLANKITASKNQKNCFNMITYT</sequence>
<comment type="caution">
    <text evidence="1">The sequence shown here is derived from an EMBL/GenBank/DDBJ whole genome shotgun (WGS) entry which is preliminary data.</text>
</comment>
<evidence type="ECO:0000313" key="1">
    <source>
        <dbReference type="EMBL" id="CAG8450549.1"/>
    </source>
</evidence>
<dbReference type="Proteomes" id="UP000789366">
    <property type="component" value="Unassembled WGS sequence"/>
</dbReference>
<accession>A0ACA9K3T4</accession>
<organism evidence="1 2">
    <name type="scientific">Cetraspora pellucida</name>
    <dbReference type="NCBI Taxonomy" id="1433469"/>
    <lineage>
        <taxon>Eukaryota</taxon>
        <taxon>Fungi</taxon>
        <taxon>Fungi incertae sedis</taxon>
        <taxon>Mucoromycota</taxon>
        <taxon>Glomeromycotina</taxon>
        <taxon>Glomeromycetes</taxon>
        <taxon>Diversisporales</taxon>
        <taxon>Gigasporaceae</taxon>
        <taxon>Cetraspora</taxon>
    </lineage>
</organism>
<proteinExistence type="predicted"/>
<protein>
    <submittedName>
        <fullName evidence="1">7629_t:CDS:1</fullName>
    </submittedName>
</protein>
<gene>
    <name evidence="1" type="ORF">SPELUC_LOCUS771</name>
</gene>
<dbReference type="EMBL" id="CAJVPW010000333">
    <property type="protein sequence ID" value="CAG8450549.1"/>
    <property type="molecule type" value="Genomic_DNA"/>
</dbReference>
<name>A0ACA9K3T4_9GLOM</name>
<keyword evidence="2" id="KW-1185">Reference proteome</keyword>
<reference evidence="1" key="1">
    <citation type="submission" date="2021-06" db="EMBL/GenBank/DDBJ databases">
        <authorList>
            <person name="Kallberg Y."/>
            <person name="Tangrot J."/>
            <person name="Rosling A."/>
        </authorList>
    </citation>
    <scope>NUCLEOTIDE SEQUENCE</scope>
    <source>
        <strain evidence="1">28 12/20/2015</strain>
    </source>
</reference>